<keyword evidence="3" id="KW-0963">Cytoplasm</keyword>
<organism evidence="12 13">
    <name type="scientific">Symbiodinium microadriaticum</name>
    <name type="common">Dinoflagellate</name>
    <name type="synonym">Zooxanthella microadriatica</name>
    <dbReference type="NCBI Taxonomy" id="2951"/>
    <lineage>
        <taxon>Eukaryota</taxon>
        <taxon>Sar</taxon>
        <taxon>Alveolata</taxon>
        <taxon>Dinophyceae</taxon>
        <taxon>Suessiales</taxon>
        <taxon>Symbiodiniaceae</taxon>
        <taxon>Symbiodinium</taxon>
    </lineage>
</organism>
<keyword evidence="7" id="KW-0206">Cytoskeleton</keyword>
<evidence type="ECO:0000313" key="12">
    <source>
        <dbReference type="EMBL" id="OLQ14888.1"/>
    </source>
</evidence>
<dbReference type="OrthoDB" id="429119at2759"/>
<evidence type="ECO:0000256" key="9">
    <source>
        <dbReference type="ARBA" id="ARBA00046435"/>
    </source>
</evidence>
<evidence type="ECO:0000256" key="7">
    <source>
        <dbReference type="ARBA" id="ARBA00023212"/>
    </source>
</evidence>
<dbReference type="Proteomes" id="UP000186817">
    <property type="component" value="Unassembled WGS sequence"/>
</dbReference>
<evidence type="ECO:0000256" key="6">
    <source>
        <dbReference type="ARBA" id="ARBA00023069"/>
    </source>
</evidence>
<dbReference type="AlphaFoldDB" id="A0A1Q9F5C4"/>
<comment type="subunit">
    <text evidence="9">Microtubule inner protein component of sperm flagellar doublet microtubules.</text>
</comment>
<dbReference type="Pfam" id="PF05914">
    <property type="entry name" value="RIB43A"/>
    <property type="match status" value="1"/>
</dbReference>
<evidence type="ECO:0000256" key="10">
    <source>
        <dbReference type="SAM" id="Coils"/>
    </source>
</evidence>
<name>A0A1Q9F5C4_SYMMI</name>
<evidence type="ECO:0000256" key="4">
    <source>
        <dbReference type="ARBA" id="ARBA00022846"/>
    </source>
</evidence>
<proteinExistence type="inferred from homology"/>
<evidence type="ECO:0000313" key="13">
    <source>
        <dbReference type="Proteomes" id="UP000186817"/>
    </source>
</evidence>
<keyword evidence="13" id="KW-1185">Reference proteome</keyword>
<feature type="region of interest" description="Disordered" evidence="11">
    <location>
        <begin position="423"/>
        <end position="447"/>
    </location>
</feature>
<reference evidence="12 13" key="1">
    <citation type="submission" date="2016-02" db="EMBL/GenBank/DDBJ databases">
        <title>Genome analysis of coral dinoflagellate symbionts highlights evolutionary adaptations to a symbiotic lifestyle.</title>
        <authorList>
            <person name="Aranda M."/>
            <person name="Li Y."/>
            <person name="Liew Y.J."/>
            <person name="Baumgarten S."/>
            <person name="Simakov O."/>
            <person name="Wilson M."/>
            <person name="Piel J."/>
            <person name="Ashoor H."/>
            <person name="Bougouffa S."/>
            <person name="Bajic V.B."/>
            <person name="Ryu T."/>
            <person name="Ravasi T."/>
            <person name="Bayer T."/>
            <person name="Micklem G."/>
            <person name="Kim H."/>
            <person name="Bhak J."/>
            <person name="Lajeunesse T.C."/>
            <person name="Voolstra C.R."/>
        </authorList>
    </citation>
    <scope>NUCLEOTIDE SEQUENCE [LARGE SCALE GENOMIC DNA]</scope>
    <source>
        <strain evidence="12 13">CCMP2467</strain>
    </source>
</reference>
<gene>
    <name evidence="12" type="primary">Ribc2</name>
    <name evidence="12" type="ORF">AK812_SmicGene899</name>
</gene>
<evidence type="ECO:0000256" key="11">
    <source>
        <dbReference type="SAM" id="MobiDB-lite"/>
    </source>
</evidence>
<dbReference type="PANTHER" id="PTHR14517">
    <property type="entry name" value="RIB43A-RELATED"/>
    <property type="match status" value="1"/>
</dbReference>
<comment type="caution">
    <text evidence="12">The sequence shown here is derived from an EMBL/GenBank/DDBJ whole genome shotgun (WGS) entry which is preliminary data.</text>
</comment>
<keyword evidence="4" id="KW-0282">Flagellum</keyword>
<dbReference type="EMBL" id="LSRX01000009">
    <property type="protein sequence ID" value="OLQ14888.1"/>
    <property type="molecule type" value="Genomic_DNA"/>
</dbReference>
<evidence type="ECO:0000256" key="1">
    <source>
        <dbReference type="ARBA" id="ARBA00004611"/>
    </source>
</evidence>
<evidence type="ECO:0000256" key="3">
    <source>
        <dbReference type="ARBA" id="ARBA00022490"/>
    </source>
</evidence>
<feature type="region of interest" description="Disordered" evidence="11">
    <location>
        <begin position="1"/>
        <end position="25"/>
    </location>
</feature>
<keyword evidence="8" id="KW-0966">Cell projection</keyword>
<accession>A0A1Q9F5C4</accession>
<dbReference type="InterPro" id="IPR008805">
    <property type="entry name" value="RIB43A"/>
</dbReference>
<evidence type="ECO:0000256" key="2">
    <source>
        <dbReference type="ARBA" id="ARBA00006875"/>
    </source>
</evidence>
<keyword evidence="6" id="KW-0969">Cilium</keyword>
<evidence type="ECO:0000256" key="8">
    <source>
        <dbReference type="ARBA" id="ARBA00023273"/>
    </source>
</evidence>
<evidence type="ECO:0000256" key="5">
    <source>
        <dbReference type="ARBA" id="ARBA00023054"/>
    </source>
</evidence>
<feature type="coiled-coil region" evidence="10">
    <location>
        <begin position="285"/>
        <end position="329"/>
    </location>
</feature>
<keyword evidence="5 10" id="KW-0175">Coiled coil</keyword>
<sequence length="447" mass="51541">MFHSFLSYSSERRPPTGLQVDKTAPSASQLLWPCRTSGRGGGMEAEADATMDQQPEEQTMQLKVHGGGGLTMAMLSGSTNVPEHMDGLDTHVLDGTVRARLSPEERLAREVARRRQLELERRQRIFDSKRRLIGIDKQTLDAQVAEHQQMKEDQKKLDLHEDREMIALDKQLKLHEAAKKQMLHDLEKECRQFSCQNQSKEKSDTWDLNDPLRIRKAQPIRMGDDDVRCGAASMLKFGGEDLMKPERKRQQQKQQVMFIEQQKFEKEMIKEENGDKKFIQETAEMIALRNEMEANEQSLRKELQQLQQNANLDRAAERAAQQQAQREQEALMDAAELHHHCRDPFLNECMDNTNPNGKVRRAEFKGSTRDERLEGRRILEQQAVEQSMQKMQDKADENRFALLQEATRRQLVLQERAQATNRRAMAEQIAKEGSSVRPRASDCLNAD</sequence>
<comment type="subcellular location">
    <subcellularLocation>
        <location evidence="1">Cytoplasm</location>
        <location evidence="1">Cytoskeleton</location>
        <location evidence="1">Flagellum axoneme</location>
    </subcellularLocation>
</comment>
<dbReference type="PANTHER" id="PTHR14517:SF6">
    <property type="entry name" value="RE41410P"/>
    <property type="match status" value="1"/>
</dbReference>
<comment type="similarity">
    <text evidence="2">Belongs to the RIB43A family.</text>
</comment>
<protein>
    <submittedName>
        <fullName evidence="12">RIB43A-like with coiled-coils protein 2</fullName>
    </submittedName>
</protein>